<dbReference type="PRINTS" id="PR00929">
    <property type="entry name" value="ATHOOK"/>
</dbReference>
<proteinExistence type="inferred from homology"/>
<comment type="subcellular location">
    <subcellularLocation>
        <location evidence="1">Nucleus</location>
    </subcellularLocation>
</comment>
<dbReference type="GO" id="GO:0003712">
    <property type="term" value="F:transcription coregulator activity"/>
    <property type="evidence" value="ECO:0007669"/>
    <property type="project" value="TreeGrafter"/>
</dbReference>
<organism evidence="11 13">
    <name type="scientific">Thamnophis sirtalis</name>
    <dbReference type="NCBI Taxonomy" id="35019"/>
    <lineage>
        <taxon>Eukaryota</taxon>
        <taxon>Metazoa</taxon>
        <taxon>Chordata</taxon>
        <taxon>Craniata</taxon>
        <taxon>Vertebrata</taxon>
        <taxon>Euteleostomi</taxon>
        <taxon>Lepidosauria</taxon>
        <taxon>Squamata</taxon>
        <taxon>Bifurcata</taxon>
        <taxon>Unidentata</taxon>
        <taxon>Episquamata</taxon>
        <taxon>Toxicofera</taxon>
        <taxon>Serpentes</taxon>
        <taxon>Colubroidea</taxon>
        <taxon>Colubridae</taxon>
        <taxon>Natricinae</taxon>
        <taxon>Thamnophis</taxon>
    </lineage>
</organism>
<dbReference type="PRINTS" id="PR00930">
    <property type="entry name" value="HIGHMOBLTYIY"/>
</dbReference>
<evidence type="ECO:0000256" key="9">
    <source>
        <dbReference type="ARBA" id="ARBA00023242"/>
    </source>
</evidence>
<keyword evidence="9" id="KW-0539">Nucleus</keyword>
<keyword evidence="3" id="KW-0597">Phosphoprotein</keyword>
<keyword evidence="4" id="KW-0677">Repeat</keyword>
<dbReference type="GO" id="GO:0005634">
    <property type="term" value="C:nucleus"/>
    <property type="evidence" value="ECO:0007669"/>
    <property type="project" value="UniProtKB-SubCell"/>
</dbReference>
<dbReference type="InterPro" id="IPR000116">
    <property type="entry name" value="HMGA"/>
</dbReference>
<keyword evidence="7" id="KW-0238">DNA-binding</keyword>
<evidence type="ECO:0000256" key="7">
    <source>
        <dbReference type="ARBA" id="ARBA00023125"/>
    </source>
</evidence>
<evidence type="ECO:0000256" key="4">
    <source>
        <dbReference type="ARBA" id="ARBA00022737"/>
    </source>
</evidence>
<comment type="similarity">
    <text evidence="2">Belongs to the HMGA family.</text>
</comment>
<feature type="compositionally biased region" description="Basic residues" evidence="10">
    <location>
        <begin position="40"/>
        <end position="53"/>
    </location>
</feature>
<feature type="region of interest" description="Disordered" evidence="10">
    <location>
        <begin position="1"/>
        <end position="73"/>
    </location>
</feature>
<evidence type="ECO:0000256" key="2">
    <source>
        <dbReference type="ARBA" id="ARBA00010812"/>
    </source>
</evidence>
<evidence type="ECO:0000313" key="13">
    <source>
        <dbReference type="RefSeq" id="XP_013915923.1"/>
    </source>
</evidence>
<dbReference type="AlphaFoldDB" id="A0A6I9XZA2"/>
<dbReference type="GO" id="GO:0006355">
    <property type="term" value="P:regulation of DNA-templated transcription"/>
    <property type="evidence" value="ECO:0007669"/>
    <property type="project" value="InterPro"/>
</dbReference>
<evidence type="ECO:0000256" key="6">
    <source>
        <dbReference type="ARBA" id="ARBA00023015"/>
    </source>
</evidence>
<evidence type="ECO:0000256" key="5">
    <source>
        <dbReference type="ARBA" id="ARBA00022990"/>
    </source>
</evidence>
<dbReference type="InterPro" id="IPR017956">
    <property type="entry name" value="AT_hook_DNA-bd_motif"/>
</dbReference>
<reference evidence="12 13" key="1">
    <citation type="submission" date="2025-04" db="UniProtKB">
        <authorList>
            <consortium name="RefSeq"/>
        </authorList>
    </citation>
    <scope>IDENTIFICATION</scope>
    <source>
        <tissue evidence="12 13">Skeletal muscle</tissue>
    </source>
</reference>
<accession>A0A6I9XZA2</accession>
<dbReference type="RefSeq" id="XP_013915922.1">
    <property type="nucleotide sequence ID" value="XM_014060447.1"/>
</dbReference>
<evidence type="ECO:0000313" key="12">
    <source>
        <dbReference type="RefSeq" id="XP_013915922.1"/>
    </source>
</evidence>
<evidence type="ECO:0000256" key="10">
    <source>
        <dbReference type="SAM" id="MobiDB-lite"/>
    </source>
</evidence>
<keyword evidence="8" id="KW-0804">Transcription</keyword>
<dbReference type="GO" id="GO:0010557">
    <property type="term" value="P:positive regulation of macromolecule biosynthetic process"/>
    <property type="evidence" value="ECO:0007669"/>
    <property type="project" value="UniProtKB-ARBA"/>
</dbReference>
<feature type="compositionally biased region" description="Polar residues" evidence="10">
    <location>
        <begin position="89"/>
        <end position="107"/>
    </location>
</feature>
<name>A0A6I9XZA2_9SAUR</name>
<dbReference type="GeneID" id="106544228"/>
<feature type="compositionally biased region" description="Basic residues" evidence="10">
    <location>
        <begin position="64"/>
        <end position="73"/>
    </location>
</feature>
<dbReference type="RefSeq" id="XP_013915923.1">
    <property type="nucleotide sequence ID" value="XM_014060448.1"/>
</dbReference>
<sequence length="130" mass="14435">MSNLGKPMAPASTILTEQPKRKRGRPRKQPQDPTGPLPPKKPRGRPKGSKKRSAGCGQMGHISTAKKPRGRPRKWLFVPEEEYHKTEVQGESNPGFNTCPSTEGTSTKNCHMKKGATEFRRTLSEQQSPC</sequence>
<dbReference type="GO" id="GO:0003677">
    <property type="term" value="F:DNA binding"/>
    <property type="evidence" value="ECO:0007669"/>
    <property type="project" value="UniProtKB-KW"/>
</dbReference>
<keyword evidence="11" id="KW-1185">Reference proteome</keyword>
<dbReference type="Proteomes" id="UP000504617">
    <property type="component" value="Unplaced"/>
</dbReference>
<evidence type="ECO:0000313" key="11">
    <source>
        <dbReference type="Proteomes" id="UP000504617"/>
    </source>
</evidence>
<dbReference type="KEGG" id="tsr:106544228"/>
<gene>
    <name evidence="12 13" type="primary">LOC106544228</name>
</gene>
<dbReference type="SMART" id="SM00384">
    <property type="entry name" value="AT_hook"/>
    <property type="match status" value="3"/>
</dbReference>
<dbReference type="Pfam" id="PF02178">
    <property type="entry name" value="AT_hook"/>
    <property type="match status" value="2"/>
</dbReference>
<dbReference type="PANTHER" id="PTHR23341:SF2">
    <property type="entry name" value="HIGH MOBILITY GROUP PROTEIN HMG-12"/>
    <property type="match status" value="1"/>
</dbReference>
<evidence type="ECO:0000256" key="1">
    <source>
        <dbReference type="ARBA" id="ARBA00004123"/>
    </source>
</evidence>
<protein>
    <submittedName>
        <fullName evidence="12 13">High mobility group protein HMGI-C-like isoform X1</fullName>
    </submittedName>
</protein>
<dbReference type="OrthoDB" id="9048761at2759"/>
<dbReference type="PANTHER" id="PTHR23341">
    <property type="entry name" value="HIGH MOBILITY GROUP PROTEINS HMG-A AND C"/>
    <property type="match status" value="1"/>
</dbReference>
<dbReference type="GO" id="GO:0000785">
    <property type="term" value="C:chromatin"/>
    <property type="evidence" value="ECO:0007669"/>
    <property type="project" value="InterPro"/>
</dbReference>
<keyword evidence="6" id="KW-0805">Transcription regulation</keyword>
<keyword evidence="5" id="KW-0007">Acetylation</keyword>
<evidence type="ECO:0000256" key="8">
    <source>
        <dbReference type="ARBA" id="ARBA00023163"/>
    </source>
</evidence>
<feature type="region of interest" description="Disordered" evidence="10">
    <location>
        <begin position="85"/>
        <end position="107"/>
    </location>
</feature>
<evidence type="ECO:0000256" key="3">
    <source>
        <dbReference type="ARBA" id="ARBA00022553"/>
    </source>
</evidence>